<comment type="function">
    <text evidence="1">Required for O(2)-independent ubiquinone (coenzyme Q) biosynthesis. Likely functions as an accessory factor.</text>
</comment>
<evidence type="ECO:0000256" key="1">
    <source>
        <dbReference type="HAMAP-Rule" id="MF_02231"/>
    </source>
</evidence>
<sequence>MAFSLPPIASLNSPLLDQSLAVIREYLPSPFPVLEAIDRRIPVPFKQLAAEAPLNRLFATAITDGEFDDFEGRRIRLEATGGQPGITIGFWAGRLRVLEGPGEATIRGSLNAFKTLAERRQDPDQLFFQRQLVIEGDTELGLGLKNLLDSLEWDLVIRPFTFSRKRR</sequence>
<dbReference type="InterPro" id="IPR016830">
    <property type="entry name" value="UbiT"/>
</dbReference>
<accession>A0ABT7IB55</accession>
<comment type="pathway">
    <text evidence="1">Cofactor biosynthesis; ubiquinone biosynthesis.</text>
</comment>
<dbReference type="EMBL" id="JASSVS010000004">
    <property type="protein sequence ID" value="MDL0431395.1"/>
    <property type="molecule type" value="Genomic_DNA"/>
</dbReference>
<dbReference type="InterPro" id="IPR003033">
    <property type="entry name" value="SCP2_sterol-bd_dom"/>
</dbReference>
<reference evidence="3 4" key="1">
    <citation type="submission" date="2023-06" db="EMBL/GenBank/DDBJ databases">
        <title>Marinobacter azerbaijanicus a moderately halophilic, isolated from Urmia Lake in Azerbaijan region of Iran.</title>
        <authorList>
            <person name="Sanchez-Porro C."/>
            <person name="Aghdam E.M."/>
            <person name="Saheb S.M."/>
            <person name="Tarhriz V."/>
            <person name="Kazemi E."/>
            <person name="Ammozegar M.A."/>
            <person name="Ventosa A."/>
            <person name="Hejazi M.S."/>
        </authorList>
    </citation>
    <scope>NUCLEOTIDE SEQUENCE [LARGE SCALE GENOMIC DNA]</scope>
    <source>
        <strain evidence="3 4">TBZ242</strain>
    </source>
</reference>
<feature type="domain" description="SCP2" evidence="2">
    <location>
        <begin position="55"/>
        <end position="149"/>
    </location>
</feature>
<keyword evidence="1" id="KW-0831">Ubiquinone biosynthesis</keyword>
<organism evidence="3 4">
    <name type="scientific">Marinobacter azerbaijanicus</name>
    <dbReference type="NCBI Taxonomy" id="3050455"/>
    <lineage>
        <taxon>Bacteria</taxon>
        <taxon>Pseudomonadati</taxon>
        <taxon>Pseudomonadota</taxon>
        <taxon>Gammaproteobacteria</taxon>
        <taxon>Pseudomonadales</taxon>
        <taxon>Marinobacteraceae</taxon>
        <taxon>Marinobacter</taxon>
    </lineage>
</organism>
<comment type="caution">
    <text evidence="3">The sequence shown here is derived from an EMBL/GenBank/DDBJ whole genome shotgun (WGS) entry which is preliminary data.</text>
</comment>
<keyword evidence="4" id="KW-1185">Reference proteome</keyword>
<name>A0ABT7IB55_9GAMM</name>
<dbReference type="RefSeq" id="WP_285390463.1">
    <property type="nucleotide sequence ID" value="NZ_JASSVS010000004.1"/>
</dbReference>
<gene>
    <name evidence="1" type="primary">ubiT</name>
    <name evidence="3" type="ORF">QPM17_09660</name>
</gene>
<protein>
    <recommendedName>
        <fullName evidence="1">Ubiquinone biosynthesis accessory factor UbiT</fullName>
    </recommendedName>
</protein>
<evidence type="ECO:0000313" key="4">
    <source>
        <dbReference type="Proteomes" id="UP001227964"/>
    </source>
</evidence>
<proteinExistence type="inferred from homology"/>
<comment type="similarity">
    <text evidence="1">Belongs to the UbiT family.</text>
</comment>
<dbReference type="Pfam" id="PF02036">
    <property type="entry name" value="SCP2"/>
    <property type="match status" value="1"/>
</dbReference>
<dbReference type="Proteomes" id="UP001227964">
    <property type="component" value="Unassembled WGS sequence"/>
</dbReference>
<dbReference type="InterPro" id="IPR036527">
    <property type="entry name" value="SCP2_sterol-bd_dom_sf"/>
</dbReference>
<dbReference type="HAMAP" id="MF_02231">
    <property type="entry name" value="UbiT"/>
    <property type="match status" value="1"/>
</dbReference>
<dbReference type="Gene3D" id="3.30.1050.10">
    <property type="entry name" value="SCP2 sterol-binding domain"/>
    <property type="match status" value="1"/>
</dbReference>
<dbReference type="SUPFAM" id="SSF55718">
    <property type="entry name" value="SCP-like"/>
    <property type="match status" value="1"/>
</dbReference>
<evidence type="ECO:0000313" key="3">
    <source>
        <dbReference type="EMBL" id="MDL0431395.1"/>
    </source>
</evidence>
<evidence type="ECO:0000259" key="2">
    <source>
        <dbReference type="Pfam" id="PF02036"/>
    </source>
</evidence>